<dbReference type="GO" id="GO:0008270">
    <property type="term" value="F:zinc ion binding"/>
    <property type="evidence" value="ECO:0007669"/>
    <property type="project" value="UniProtKB-KW"/>
</dbReference>
<feature type="compositionally biased region" description="Polar residues" evidence="9">
    <location>
        <begin position="1046"/>
        <end position="1058"/>
    </location>
</feature>
<feature type="compositionally biased region" description="Basic and acidic residues" evidence="9">
    <location>
        <begin position="445"/>
        <end position="469"/>
    </location>
</feature>
<dbReference type="Gene3D" id="2.30.42.10">
    <property type="match status" value="1"/>
</dbReference>
<evidence type="ECO:0000259" key="11">
    <source>
        <dbReference type="PROSITE" id="PS50106"/>
    </source>
</evidence>
<dbReference type="GO" id="GO:0006886">
    <property type="term" value="P:intracellular protein transport"/>
    <property type="evidence" value="ECO:0007669"/>
    <property type="project" value="InterPro"/>
</dbReference>
<dbReference type="Pfam" id="PF00168">
    <property type="entry name" value="C2"/>
    <property type="match status" value="2"/>
</dbReference>
<feature type="region of interest" description="Disordered" evidence="9">
    <location>
        <begin position="1290"/>
        <end position="1444"/>
    </location>
</feature>
<dbReference type="PROSITE" id="PS50178">
    <property type="entry name" value="ZF_FYVE"/>
    <property type="match status" value="1"/>
</dbReference>
<dbReference type="Proteomes" id="UP001162480">
    <property type="component" value="Chromosome 3"/>
</dbReference>
<feature type="compositionally biased region" description="Basic residues" evidence="9">
    <location>
        <begin position="477"/>
        <end position="489"/>
    </location>
</feature>
<keyword evidence="3 7" id="KW-0863">Zinc-finger</keyword>
<feature type="compositionally biased region" description="Basic and acidic residues" evidence="9">
    <location>
        <begin position="204"/>
        <end position="213"/>
    </location>
</feature>
<feature type="compositionally biased region" description="Basic and acidic residues" evidence="9">
    <location>
        <begin position="490"/>
        <end position="571"/>
    </location>
</feature>
<feature type="domain" description="C2" evidence="10">
    <location>
        <begin position="1546"/>
        <end position="1664"/>
    </location>
</feature>
<keyword evidence="8" id="KW-0175">Coiled coil</keyword>
<evidence type="ECO:0000313" key="14">
    <source>
        <dbReference type="EMBL" id="CAI9719396.1"/>
    </source>
</evidence>
<dbReference type="InterPro" id="IPR036034">
    <property type="entry name" value="PDZ_sf"/>
</dbReference>
<dbReference type="GO" id="GO:0048167">
    <property type="term" value="P:regulation of synaptic plasticity"/>
    <property type="evidence" value="ECO:0007669"/>
    <property type="project" value="TreeGrafter"/>
</dbReference>
<feature type="domain" description="RabBD" evidence="13">
    <location>
        <begin position="12"/>
        <end position="157"/>
    </location>
</feature>
<dbReference type="Gene3D" id="3.30.40.10">
    <property type="entry name" value="Zinc/RING finger domain, C3HC4 (zinc finger)"/>
    <property type="match status" value="1"/>
</dbReference>
<keyword evidence="15" id="KW-1185">Reference proteome</keyword>
<dbReference type="CDD" id="cd06714">
    <property type="entry name" value="PDZ_RIM-like"/>
    <property type="match status" value="1"/>
</dbReference>
<feature type="compositionally biased region" description="Basic and acidic residues" evidence="9">
    <location>
        <begin position="1384"/>
        <end position="1401"/>
    </location>
</feature>
<feature type="region of interest" description="Disordered" evidence="9">
    <location>
        <begin position="169"/>
        <end position="690"/>
    </location>
</feature>
<dbReference type="SMART" id="SM00228">
    <property type="entry name" value="PDZ"/>
    <property type="match status" value="1"/>
</dbReference>
<dbReference type="InterPro" id="IPR010911">
    <property type="entry name" value="Rab_BD"/>
</dbReference>
<feature type="compositionally biased region" description="Basic and acidic residues" evidence="9">
    <location>
        <begin position="386"/>
        <end position="437"/>
    </location>
</feature>
<dbReference type="PANTHER" id="PTHR12157:SF21">
    <property type="entry name" value="RAB3 INTERACTING MOLECULE, ISOFORM F"/>
    <property type="match status" value="1"/>
</dbReference>
<dbReference type="PROSITE" id="PS50916">
    <property type="entry name" value="RABBD"/>
    <property type="match status" value="1"/>
</dbReference>
<keyword evidence="2" id="KW-0677">Repeat</keyword>
<dbReference type="SMART" id="SM00239">
    <property type="entry name" value="C2"/>
    <property type="match status" value="2"/>
</dbReference>
<feature type="domain" description="PDZ" evidence="11">
    <location>
        <begin position="769"/>
        <end position="865"/>
    </location>
</feature>
<feature type="domain" description="FYVE-type" evidence="12">
    <location>
        <begin position="71"/>
        <end position="145"/>
    </location>
</feature>
<evidence type="ECO:0000259" key="10">
    <source>
        <dbReference type="PROSITE" id="PS50004"/>
    </source>
</evidence>
<feature type="compositionally biased region" description="Polar residues" evidence="9">
    <location>
        <begin position="1210"/>
        <end position="1226"/>
    </location>
</feature>
<evidence type="ECO:0000256" key="2">
    <source>
        <dbReference type="ARBA" id="ARBA00022737"/>
    </source>
</evidence>
<dbReference type="GO" id="GO:0048788">
    <property type="term" value="C:cytoskeleton of presynaptic active zone"/>
    <property type="evidence" value="ECO:0007669"/>
    <property type="project" value="TreeGrafter"/>
</dbReference>
<evidence type="ECO:0000256" key="5">
    <source>
        <dbReference type="ARBA" id="ARBA00023018"/>
    </source>
</evidence>
<dbReference type="PANTHER" id="PTHR12157">
    <property type="entry name" value="REGULATING SYNAPTIC MEMBRANE EXOCYTOSIS PROTEIN"/>
    <property type="match status" value="1"/>
</dbReference>
<evidence type="ECO:0000259" key="12">
    <source>
        <dbReference type="PROSITE" id="PS50178"/>
    </source>
</evidence>
<dbReference type="Pfam" id="PF22601">
    <property type="entry name" value="RIM2a_ZnF"/>
    <property type="match status" value="1"/>
</dbReference>
<dbReference type="InterPro" id="IPR017455">
    <property type="entry name" value="Znf_FYVE-rel"/>
</dbReference>
<dbReference type="Pfam" id="PF00595">
    <property type="entry name" value="PDZ"/>
    <property type="match status" value="1"/>
</dbReference>
<dbReference type="GO" id="GO:0042391">
    <property type="term" value="P:regulation of membrane potential"/>
    <property type="evidence" value="ECO:0007669"/>
    <property type="project" value="TreeGrafter"/>
</dbReference>
<keyword evidence="5" id="KW-0770">Synapse</keyword>
<evidence type="ECO:0000256" key="9">
    <source>
        <dbReference type="SAM" id="MobiDB-lite"/>
    </source>
</evidence>
<evidence type="ECO:0000256" key="8">
    <source>
        <dbReference type="SAM" id="Coils"/>
    </source>
</evidence>
<feature type="compositionally biased region" description="Basic and acidic residues" evidence="9">
    <location>
        <begin position="588"/>
        <end position="613"/>
    </location>
</feature>
<evidence type="ECO:0000256" key="7">
    <source>
        <dbReference type="PROSITE-ProRule" id="PRU00091"/>
    </source>
</evidence>
<dbReference type="Gene3D" id="2.60.40.150">
    <property type="entry name" value="C2 domain"/>
    <property type="match status" value="2"/>
</dbReference>
<protein>
    <submittedName>
        <fullName evidence="14">Regulating synaptic membrane exocytosis 1-like isoform X1</fullName>
    </submittedName>
</protein>
<feature type="compositionally biased region" description="Polar residues" evidence="9">
    <location>
        <begin position="574"/>
        <end position="586"/>
    </location>
</feature>
<feature type="region of interest" description="Disordered" evidence="9">
    <location>
        <begin position="1043"/>
        <end position="1083"/>
    </location>
</feature>
<feature type="region of interest" description="Disordered" evidence="9">
    <location>
        <begin position="1"/>
        <end position="21"/>
    </location>
</feature>
<dbReference type="CDD" id="cd04031">
    <property type="entry name" value="C2A_RIM1alpha"/>
    <property type="match status" value="1"/>
</dbReference>
<dbReference type="PROSITE" id="PS50004">
    <property type="entry name" value="C2"/>
    <property type="match status" value="2"/>
</dbReference>
<dbReference type="SUPFAM" id="SSF57903">
    <property type="entry name" value="FYVE/PHD zinc finger"/>
    <property type="match status" value="1"/>
</dbReference>
<feature type="domain" description="C2" evidence="10">
    <location>
        <begin position="918"/>
        <end position="1039"/>
    </location>
</feature>
<feature type="compositionally biased region" description="Basic and acidic residues" evidence="9">
    <location>
        <begin position="287"/>
        <end position="378"/>
    </location>
</feature>
<dbReference type="SUPFAM" id="SSF50156">
    <property type="entry name" value="PDZ domain-like"/>
    <property type="match status" value="1"/>
</dbReference>
<feature type="compositionally biased region" description="Polar residues" evidence="9">
    <location>
        <begin position="170"/>
        <end position="183"/>
    </location>
</feature>
<feature type="compositionally biased region" description="Basic and acidic residues" evidence="9">
    <location>
        <begin position="1060"/>
        <end position="1069"/>
    </location>
</feature>
<dbReference type="InterPro" id="IPR001478">
    <property type="entry name" value="PDZ"/>
</dbReference>
<dbReference type="GO" id="GO:0044325">
    <property type="term" value="F:transmembrane transporter binding"/>
    <property type="evidence" value="ECO:0007669"/>
    <property type="project" value="TreeGrafter"/>
</dbReference>
<dbReference type="SUPFAM" id="SSF49562">
    <property type="entry name" value="C2 domain (Calcium/lipid-binding domain, CaLB)"/>
    <property type="match status" value="2"/>
</dbReference>
<proteinExistence type="predicted"/>
<dbReference type="InterPro" id="IPR000008">
    <property type="entry name" value="C2_dom"/>
</dbReference>
<feature type="coiled-coil region" evidence="8">
    <location>
        <begin position="30"/>
        <end position="64"/>
    </location>
</feature>
<evidence type="ECO:0000313" key="15">
    <source>
        <dbReference type="Proteomes" id="UP001162480"/>
    </source>
</evidence>
<reference evidence="14" key="1">
    <citation type="submission" date="2023-08" db="EMBL/GenBank/DDBJ databases">
        <authorList>
            <person name="Alioto T."/>
            <person name="Alioto T."/>
            <person name="Gomez Garrido J."/>
        </authorList>
    </citation>
    <scope>NUCLEOTIDE SEQUENCE</scope>
</reference>
<evidence type="ECO:0000256" key="3">
    <source>
        <dbReference type="ARBA" id="ARBA00022771"/>
    </source>
</evidence>
<feature type="compositionally biased region" description="Basic and acidic residues" evidence="9">
    <location>
        <begin position="1316"/>
        <end position="1341"/>
    </location>
</feature>
<name>A0AA36APU4_OCTVU</name>
<keyword evidence="4" id="KW-0862">Zinc</keyword>
<dbReference type="InterPro" id="IPR013083">
    <property type="entry name" value="Znf_RING/FYVE/PHD"/>
</dbReference>
<evidence type="ECO:0000259" key="13">
    <source>
        <dbReference type="PROSITE" id="PS50916"/>
    </source>
</evidence>
<keyword evidence="1" id="KW-0479">Metal-binding</keyword>
<dbReference type="CDD" id="cd04028">
    <property type="entry name" value="C2B_RIM1alpha"/>
    <property type="match status" value="1"/>
</dbReference>
<feature type="compositionally biased region" description="Polar residues" evidence="9">
    <location>
        <begin position="1361"/>
        <end position="1383"/>
    </location>
</feature>
<evidence type="ECO:0000256" key="4">
    <source>
        <dbReference type="ARBA" id="ARBA00022833"/>
    </source>
</evidence>
<feature type="compositionally biased region" description="Basic residues" evidence="9">
    <location>
        <begin position="653"/>
        <end position="664"/>
    </location>
</feature>
<dbReference type="FunFam" id="2.60.40.150:FF:000001">
    <property type="entry name" value="Regulating synaptic membrane exocytosis 3, isoform CRA_a"/>
    <property type="match status" value="1"/>
</dbReference>
<dbReference type="PROSITE" id="PS50106">
    <property type="entry name" value="PDZ"/>
    <property type="match status" value="1"/>
</dbReference>
<dbReference type="InterPro" id="IPR054386">
    <property type="entry name" value="RIM_Znf"/>
</dbReference>
<dbReference type="InterPro" id="IPR035892">
    <property type="entry name" value="C2_domain_sf"/>
</dbReference>
<dbReference type="EMBL" id="OX597816">
    <property type="protein sequence ID" value="CAI9719396.1"/>
    <property type="molecule type" value="Genomic_DNA"/>
</dbReference>
<feature type="region of interest" description="Disordered" evidence="9">
    <location>
        <begin position="1133"/>
        <end position="1272"/>
    </location>
</feature>
<dbReference type="GO" id="GO:0050806">
    <property type="term" value="P:positive regulation of synaptic transmission"/>
    <property type="evidence" value="ECO:0007669"/>
    <property type="project" value="TreeGrafter"/>
</dbReference>
<dbReference type="GO" id="GO:0042734">
    <property type="term" value="C:presynaptic membrane"/>
    <property type="evidence" value="ECO:0007669"/>
    <property type="project" value="TreeGrafter"/>
</dbReference>
<gene>
    <name evidence="14" type="ORF">OCTVUL_1B010608</name>
</gene>
<feature type="compositionally biased region" description="Basic and acidic residues" evidence="9">
    <location>
        <begin position="256"/>
        <end position="278"/>
    </location>
</feature>
<dbReference type="FunFam" id="3.30.40.10:FF:000044">
    <property type="entry name" value="Regulating synaptic membrane exocytosis protein 2"/>
    <property type="match status" value="1"/>
</dbReference>
<comment type="subcellular location">
    <subcellularLocation>
        <location evidence="6">Synapse</location>
    </subcellularLocation>
</comment>
<dbReference type="GO" id="GO:0031267">
    <property type="term" value="F:small GTPase binding"/>
    <property type="evidence" value="ECO:0007669"/>
    <property type="project" value="InterPro"/>
</dbReference>
<dbReference type="InterPro" id="IPR011011">
    <property type="entry name" value="Znf_FYVE_PHD"/>
</dbReference>
<evidence type="ECO:0000256" key="6">
    <source>
        <dbReference type="ARBA" id="ARBA00034103"/>
    </source>
</evidence>
<feature type="compositionally biased region" description="Polar residues" evidence="9">
    <location>
        <begin position="229"/>
        <end position="239"/>
    </location>
</feature>
<feature type="compositionally biased region" description="Low complexity" evidence="9">
    <location>
        <begin position="1427"/>
        <end position="1438"/>
    </location>
</feature>
<dbReference type="InterPro" id="IPR039032">
    <property type="entry name" value="Rim-like"/>
</dbReference>
<organism evidence="14 15">
    <name type="scientific">Octopus vulgaris</name>
    <name type="common">Common octopus</name>
    <dbReference type="NCBI Taxonomy" id="6645"/>
    <lineage>
        <taxon>Eukaryota</taxon>
        <taxon>Metazoa</taxon>
        <taxon>Spiralia</taxon>
        <taxon>Lophotrochozoa</taxon>
        <taxon>Mollusca</taxon>
        <taxon>Cephalopoda</taxon>
        <taxon>Coleoidea</taxon>
        <taxon>Octopodiformes</taxon>
        <taxon>Octopoda</taxon>
        <taxon>Incirrata</taxon>
        <taxon>Octopodidae</taxon>
        <taxon>Octopus</taxon>
    </lineage>
</organism>
<accession>A0AA36APU4</accession>
<sequence length="1882" mass="213603">MSTNRRPSLPPMPDISHLTEDERRIIEDVLKRQREEEEREQQMIQQMQDEFDSYQQAVKKLSEETKQVTPQDEGAVCQICHKTKFADGVGHSCHYCHLKSCARCGGRITMRGNKPVPVSGKEVKDLSGQNVTVIWSCNLCRKKQEILAKTGAWYHGGMARPVALDVGDTASGSETASTKTDVSPPNEKKAKILAKQQTDNGASSEKENIDKKSVSRSGSLQNRGLKRQYSLSEVQGNKQNDLKDRPTDNTSGTIVSEKEKLREKGQLQDRGRDVERGPSARGSNVEGSKHHDGKVHSREESARRYDKRSDRDKSHEKDERIREKHQGRFREGSTDRFNDEKRVDHSGRETGDHYHERDQRKPRDSSREPSRDRLKGSKESLSSRSHRTDRADRSERVADRNERVDRTAEPHEDWMADRHREGDRRRGRINLESEHYQDPVLNNQDYHETDTRQSREPRQKDGYEEEQWKNVDSSSGHHGRRNATRHQRDHQRADQNKDHPQEAVRGHRDSLNKRDHIREHPAHSRDHRGELQRELPREQHQRERKDHITDSKDSRSPSRDRERTRGSKGDKYSSYITDQSSIQVVSTGHHDREASEIEHRGETDRYFDRKQHLDPNSAANKSSRTNRRKVESMLRNDSLSSDPSDCVRPPPPKPHKHKKGKKQRQQSISSSDDEIRSTPECSSCEEPDMESESVSEKAAFYWSQKGDFEALTSDDHWKKDEILAAKIKKFLSHPVTWQRSANGRYYIGHMILKKTVLEGTGSRDSSAILVCLERPRQKRRSKEWEGSFKASLKVVGGRMTEKGQLGAFITKVKKGSIADTVGHLRAGDEVVEWNGRSLREATFEEVYDIIFETKHEPQVELIVHRNAKTGEIPPGLQQIEPSGRDYSSKDGLMTRPSVMVTSPGSPSASGKRVHSPQITGKIQIRMWYDDSRCELSICIVSALDLLPSADGKLRNPYCKLYLLPDKSEKTKRRTKTIPNTNDPTWNQTFVYVAGKESHFKQRLLEITVWDYDRLGASEFLGEVIIDLSRANFKDDPLWYPLRQQDESNIQLPTSSSRTKSSHDPGDIQKVHLSPPVGSRGFSDSDMSEFDYDDSFQTGAALLERMGGSSISSLSSAISAAHLNEDYSEIMDGRCKSRRDRGVGSPTTRRRSGTVIARDELDDHRKHSHPEGGSLVVPEKGTRQRSRSPVEDMNHGSSRTTRSPARHQVPETLSRSLSPHSSRQNRGMSPIRVLPTTSRSAGGTPSSTPSPKKRQLPSIPIEAQIASRDRVTQDLEERARQMKLKMKINAQHRHGTANHGAPSSDSEIAHHHHRSRLRDGDYRHDRYDIHGYHSRGRDLERGHRSRRRKEFSPDVSDDNLPSDASETSDMSEVSKVSTISMRSTQSERPHRKFSEFTSKMESRTTIPKRQIIRSPSSESSSFERNDGSISDSAVSSSVIEGRKRRPSLGHKVAAFVGLSRRSSSAVQLAETNKKKGSVIRSEEVGGGLEMRSRLAKQSSRDSTDGSMGSISSIESSVMWLPPSHYGDFVEGLGPSQLVGRQVLGAPCLGEIQLGLYDRKGHLEVEVIRARGLMAKPGAKVLPAPYVKVYLIQAKHTVEKQKTTIARRTLDPLYQQQLVFNESYQGRVLQVTVWGDYSRTDRKVFMGVAQIVLDELDLSNIVIGWYKLFPTSSLVGHHSGPSSASSPHTRKSSASSLETLSTATSWTHSYPETAGLPLCSNLYRQHQRSLSSDHRTQTLLSRKGEEFCTNTSSLNHFNMTSISKTMKYIDIEKNSAKDSLDRCRNRRALIDDDLQYLYNDLHKYKKRFQRAYHDQFCNDYMETKNMKGVVDLQIYPRGVRTAHFPLYTTEGDRLPIGRPAAGALYEKSVITSNGRQYRFYSVAL</sequence>
<feature type="compositionally biased region" description="Low complexity" evidence="9">
    <location>
        <begin position="1234"/>
        <end position="1249"/>
    </location>
</feature>
<dbReference type="GO" id="GO:0048791">
    <property type="term" value="P:calcium ion-regulated exocytosis of neurotransmitter"/>
    <property type="evidence" value="ECO:0007669"/>
    <property type="project" value="TreeGrafter"/>
</dbReference>
<evidence type="ECO:0000256" key="1">
    <source>
        <dbReference type="ARBA" id="ARBA00022723"/>
    </source>
</evidence>